<dbReference type="GO" id="GO:0004843">
    <property type="term" value="F:cysteine-type deubiquitinase activity"/>
    <property type="evidence" value="ECO:0007669"/>
    <property type="project" value="InterPro"/>
</dbReference>
<dbReference type="InterPro" id="IPR006615">
    <property type="entry name" value="Pept_C19_DUSP"/>
</dbReference>
<dbReference type="PROSITE" id="PS50053">
    <property type="entry name" value="UBIQUITIN_2"/>
    <property type="match status" value="1"/>
</dbReference>
<evidence type="ECO:0000313" key="6">
    <source>
        <dbReference type="Proteomes" id="UP000775547"/>
    </source>
</evidence>
<evidence type="ECO:0000256" key="1">
    <source>
        <dbReference type="ARBA" id="ARBA00009085"/>
    </source>
</evidence>
<dbReference type="PROSITE" id="PS51283">
    <property type="entry name" value="DUSP"/>
    <property type="match status" value="1"/>
</dbReference>
<accession>A0A9P7KFW8</accession>
<evidence type="ECO:0000313" key="5">
    <source>
        <dbReference type="EMBL" id="KAG5647280.1"/>
    </source>
</evidence>
<feature type="compositionally biased region" description="Basic and acidic residues" evidence="2">
    <location>
        <begin position="336"/>
        <end position="349"/>
    </location>
</feature>
<dbReference type="InterPro" id="IPR035927">
    <property type="entry name" value="DUSP-like_sf"/>
</dbReference>
<evidence type="ECO:0000259" key="3">
    <source>
        <dbReference type="PROSITE" id="PS50053"/>
    </source>
</evidence>
<protein>
    <submittedName>
        <fullName evidence="5">Uncharacterized protein</fullName>
    </submittedName>
</protein>
<name>A0A9P7KFW8_9AGAR</name>
<reference evidence="5" key="2">
    <citation type="submission" date="2021-10" db="EMBL/GenBank/DDBJ databases">
        <title>Phylogenomics reveals ancestral predisposition of the termite-cultivated fungus Termitomyces towards a domesticated lifestyle.</title>
        <authorList>
            <person name="Auxier B."/>
            <person name="Grum-Grzhimaylo A."/>
            <person name="Cardenas M.E."/>
            <person name="Lodge J.D."/>
            <person name="Laessoe T."/>
            <person name="Pedersen O."/>
            <person name="Smith M.E."/>
            <person name="Kuyper T.W."/>
            <person name="Franco-Molano E.A."/>
            <person name="Baroni T.J."/>
            <person name="Aanen D.K."/>
        </authorList>
    </citation>
    <scope>NUCLEOTIDE SEQUENCE</scope>
    <source>
        <strain evidence="5">AP01</strain>
        <tissue evidence="5">Mycelium</tissue>
    </source>
</reference>
<gene>
    <name evidence="5" type="ORF">DXG03_000816</name>
</gene>
<feature type="domain" description="DUSP" evidence="4">
    <location>
        <begin position="81"/>
        <end position="190"/>
    </location>
</feature>
<comment type="caution">
    <text evidence="5">The sequence shown here is derived from an EMBL/GenBank/DDBJ whole genome shotgun (WGS) entry which is preliminary data.</text>
</comment>
<dbReference type="InterPro" id="IPR044743">
    <property type="entry name" value="Ubl_USP48"/>
</dbReference>
<comment type="similarity">
    <text evidence="1">Belongs to the peptidase C19 family.</text>
</comment>
<dbReference type="GO" id="GO:0004197">
    <property type="term" value="F:cysteine-type endopeptidase activity"/>
    <property type="evidence" value="ECO:0007669"/>
    <property type="project" value="InterPro"/>
</dbReference>
<dbReference type="GO" id="GO:0016579">
    <property type="term" value="P:protein deubiquitination"/>
    <property type="evidence" value="ECO:0007669"/>
    <property type="project" value="InterPro"/>
</dbReference>
<keyword evidence="6" id="KW-1185">Reference proteome</keyword>
<reference evidence="5" key="1">
    <citation type="submission" date="2020-07" db="EMBL/GenBank/DDBJ databases">
        <authorList>
            <person name="Nieuwenhuis M."/>
            <person name="Van De Peppel L.J.J."/>
        </authorList>
    </citation>
    <scope>NUCLEOTIDE SEQUENCE</scope>
    <source>
        <strain evidence="5">AP01</strain>
        <tissue evidence="5">Mycelium</tissue>
    </source>
</reference>
<dbReference type="AlphaFoldDB" id="A0A9P7KFW8"/>
<dbReference type="InterPro" id="IPR029071">
    <property type="entry name" value="Ubiquitin-like_domsf"/>
</dbReference>
<proteinExistence type="inferred from homology"/>
<dbReference type="SUPFAM" id="SSF54236">
    <property type="entry name" value="Ubiquitin-like"/>
    <property type="match status" value="1"/>
</dbReference>
<dbReference type="Pfam" id="PF00240">
    <property type="entry name" value="ubiquitin"/>
    <property type="match status" value="1"/>
</dbReference>
<feature type="region of interest" description="Disordered" evidence="2">
    <location>
        <begin position="332"/>
        <end position="381"/>
    </location>
</feature>
<sequence length="405" mass="45178">MHVESEFDPAPDSEDFASDVLCEHGNLSINTLSRRRISAEAAELLQNLYPFWRPPPTSSELCPICDANIHISKENRREVRKQAEDETAILKDLYDALLSGNTSTTEGISFALIPMTFAKAWRRWLTRPTECARPGDLDTTSLFCEHGLLVVDPNCTADLESSAVVIKRDHWDVLNAIYVGGRLIAVEKEPQAEDGPSKYIHEILICAECRFKQKTDWTTAEITIRIGGSKPPTQEKPSKKGLKTYAKAGARQSNRLRQIKELGEKRRLTVSKSTTVKELKIMIQEELNIPTICQRLFHHSKELDDNFATVELLTIFAGDILDLKQENEVLEIDSDTDTRENRPRDEERGFGGTLLGGSSNRNLDRTPSSPPPPSEGTAREKSCGACTFANDADALSCTICDTPFT</sequence>
<dbReference type="InterPro" id="IPR000626">
    <property type="entry name" value="Ubiquitin-like_dom"/>
</dbReference>
<dbReference type="Gene3D" id="3.10.20.90">
    <property type="entry name" value="Phosphatidylinositol 3-kinase Catalytic Subunit, Chain A, domain 1"/>
    <property type="match status" value="1"/>
</dbReference>
<dbReference type="SUPFAM" id="SSF143791">
    <property type="entry name" value="DUSP-like"/>
    <property type="match status" value="1"/>
</dbReference>
<evidence type="ECO:0000259" key="4">
    <source>
        <dbReference type="PROSITE" id="PS51283"/>
    </source>
</evidence>
<feature type="domain" description="Ubiquitin-like" evidence="3">
    <location>
        <begin position="256"/>
        <end position="323"/>
    </location>
</feature>
<evidence type="ECO:0000256" key="2">
    <source>
        <dbReference type="SAM" id="MobiDB-lite"/>
    </source>
</evidence>
<dbReference type="EMBL" id="JABCKV010000011">
    <property type="protein sequence ID" value="KAG5647280.1"/>
    <property type="molecule type" value="Genomic_DNA"/>
</dbReference>
<dbReference type="CDD" id="cd01795">
    <property type="entry name" value="Ubl_USP48"/>
    <property type="match status" value="1"/>
</dbReference>
<dbReference type="Proteomes" id="UP000775547">
    <property type="component" value="Unassembled WGS sequence"/>
</dbReference>
<dbReference type="SMART" id="SM00213">
    <property type="entry name" value="UBQ"/>
    <property type="match status" value="1"/>
</dbReference>
<organism evidence="5 6">
    <name type="scientific">Asterophora parasitica</name>
    <dbReference type="NCBI Taxonomy" id="117018"/>
    <lineage>
        <taxon>Eukaryota</taxon>
        <taxon>Fungi</taxon>
        <taxon>Dikarya</taxon>
        <taxon>Basidiomycota</taxon>
        <taxon>Agaricomycotina</taxon>
        <taxon>Agaricomycetes</taxon>
        <taxon>Agaricomycetidae</taxon>
        <taxon>Agaricales</taxon>
        <taxon>Tricholomatineae</taxon>
        <taxon>Lyophyllaceae</taxon>
        <taxon>Asterophora</taxon>
    </lineage>
</organism>
<dbReference type="OrthoDB" id="289038at2759"/>